<evidence type="ECO:0000313" key="2">
    <source>
        <dbReference type="Proteomes" id="UP000326582"/>
    </source>
</evidence>
<protein>
    <submittedName>
        <fullName evidence="1">Uncharacterized protein</fullName>
    </submittedName>
</protein>
<organism evidence="1 2">
    <name type="scientific">Clavispora lusitaniae</name>
    <name type="common">Candida lusitaniae</name>
    <dbReference type="NCBI Taxonomy" id="36911"/>
    <lineage>
        <taxon>Eukaryota</taxon>
        <taxon>Fungi</taxon>
        <taxon>Dikarya</taxon>
        <taxon>Ascomycota</taxon>
        <taxon>Saccharomycotina</taxon>
        <taxon>Pichiomycetes</taxon>
        <taxon>Metschnikowiaceae</taxon>
        <taxon>Clavispora</taxon>
    </lineage>
</organism>
<dbReference type="Proteomes" id="UP000326582">
    <property type="component" value="Chromosome 3"/>
</dbReference>
<gene>
    <name evidence="1" type="ORF">EJF14_30403</name>
</gene>
<reference evidence="2" key="1">
    <citation type="journal article" date="2019" name="MBio">
        <title>Comparative genomics for the elucidation of multidrug resistance (MDR) in Candida lusitaniae.</title>
        <authorList>
            <person name="Kannan A."/>
            <person name="Asner S.A."/>
            <person name="Trachsel E."/>
            <person name="Kelly S."/>
            <person name="Parker J."/>
            <person name="Sanglard D."/>
        </authorList>
    </citation>
    <scope>NUCLEOTIDE SEQUENCE [LARGE SCALE GENOMIC DNA]</scope>
    <source>
        <strain evidence="2">P1</strain>
    </source>
</reference>
<evidence type="ECO:0000313" key="1">
    <source>
        <dbReference type="EMBL" id="QFZ27433.1"/>
    </source>
</evidence>
<sequence length="233" mass="27205">MRARGEIETKEEPQMSKRIKNVSISVPILYGNSAVRLKPEKRTAKTPPDHTHEWTVFFKPVLDNVDLTPLIKRVTFKLHETYENPVRSVESPPYQVTATGWGEFEIIIKIHFHAGSELGINEKNFQIFHSLKLHPYNPTAPQRENGEVHSVLFDELVFQEPTETVFEILTRKPSNLLPYKLSDPNKRDQEFLMTDEIDEIARLDVYIAKVKEEIEKQRNEYKELEQQKLALLQ</sequence>
<keyword evidence="2" id="KW-1185">Reference proteome</keyword>
<dbReference type="EMBL" id="CP038486">
    <property type="protein sequence ID" value="QFZ27433.1"/>
    <property type="molecule type" value="Genomic_DNA"/>
</dbReference>
<accession>A0ACD0WJD4</accession>
<proteinExistence type="predicted"/>
<name>A0ACD0WJD4_CLALS</name>